<evidence type="ECO:0000256" key="1">
    <source>
        <dbReference type="SAM" id="MobiDB-lite"/>
    </source>
</evidence>
<protein>
    <submittedName>
        <fullName evidence="3">PH domain-containing protein</fullName>
    </submittedName>
</protein>
<feature type="compositionally biased region" description="Basic and acidic residues" evidence="1">
    <location>
        <begin position="211"/>
        <end position="223"/>
    </location>
</feature>
<evidence type="ECO:0000313" key="2">
    <source>
        <dbReference type="Proteomes" id="UP000887566"/>
    </source>
</evidence>
<feature type="compositionally biased region" description="Pro residues" evidence="1">
    <location>
        <begin position="166"/>
        <end position="177"/>
    </location>
</feature>
<sequence length="498" mass="54760">MSAILKQGPVFKHVDKARWSDAWYILRRTSNGPEIQLFKDSSAKKAFGDAIAISKDASSVRFGKTAKAIEKAPECGKDVRLCDEAFIALTHEKVQKKGAPVKENVWLCALSTSDMFELLRLIASVMHASDHAAPPPADDDENIIGSDCVPTAFVPANDWERFWVNPPTPEVSPPVVSPPKKLKKSKSVDALNDVKVDQKNSKQRTTTVTLDDSKLDDRKRRESTTSVLSNESHASSVAATEKKGKNDKKKEPKIKEKSEKKKNNQKEAEAADVAAEAEKVEELTEEKPQKKEKPKVAPKPKLTKERKRSSSTSSSSSVEEKPKIDLVVVPGNKNRKDKTPNDEDKKPIVVHSEVQTDSDHSISPPHRAAINPPPAGYGAVVDQLKSKDATKANGAKPVSPPVPPPKQQQLQALPLPKSSLPNSDDGSSSEDEASFEDALERGQSLMQKPKKSGNRGEYTVSQFEVNDKEEKLAKHTVVYDQNGHDIERHSVEIASSRY</sequence>
<reference evidence="3" key="1">
    <citation type="submission" date="2022-11" db="UniProtKB">
        <authorList>
            <consortium name="WormBaseParasite"/>
        </authorList>
    </citation>
    <scope>IDENTIFICATION</scope>
</reference>
<keyword evidence="2" id="KW-1185">Reference proteome</keyword>
<dbReference type="AlphaFoldDB" id="A0A914XGC3"/>
<feature type="compositionally biased region" description="Acidic residues" evidence="1">
    <location>
        <begin position="427"/>
        <end position="437"/>
    </location>
</feature>
<feature type="compositionally biased region" description="Basic and acidic residues" evidence="1">
    <location>
        <begin position="337"/>
        <end position="347"/>
    </location>
</feature>
<organism evidence="2 3">
    <name type="scientific">Plectus sambesii</name>
    <dbReference type="NCBI Taxonomy" id="2011161"/>
    <lineage>
        <taxon>Eukaryota</taxon>
        <taxon>Metazoa</taxon>
        <taxon>Ecdysozoa</taxon>
        <taxon>Nematoda</taxon>
        <taxon>Chromadorea</taxon>
        <taxon>Plectida</taxon>
        <taxon>Plectina</taxon>
        <taxon>Plectoidea</taxon>
        <taxon>Plectidae</taxon>
        <taxon>Plectus</taxon>
    </lineage>
</organism>
<accession>A0A914XGC3</accession>
<feature type="compositionally biased region" description="Low complexity" evidence="1">
    <location>
        <begin position="407"/>
        <end position="426"/>
    </location>
</feature>
<proteinExistence type="predicted"/>
<feature type="compositionally biased region" description="Basic and acidic residues" evidence="1">
    <location>
        <begin position="240"/>
        <end position="269"/>
    </location>
</feature>
<dbReference type="Proteomes" id="UP000887566">
    <property type="component" value="Unplaced"/>
</dbReference>
<feature type="region of interest" description="Disordered" evidence="1">
    <location>
        <begin position="165"/>
        <end position="471"/>
    </location>
</feature>
<feature type="compositionally biased region" description="Basic and acidic residues" evidence="1">
    <location>
        <begin position="276"/>
        <end position="295"/>
    </location>
</feature>
<evidence type="ECO:0000313" key="3">
    <source>
        <dbReference type="WBParaSite" id="PSAMB.scaffold79size86887.g1427.t1"/>
    </source>
</evidence>
<feature type="compositionally biased region" description="Polar residues" evidence="1">
    <location>
        <begin position="224"/>
        <end position="237"/>
    </location>
</feature>
<dbReference type="WBParaSite" id="PSAMB.scaffold79size86887.g1427.t1">
    <property type="protein sequence ID" value="PSAMB.scaffold79size86887.g1427.t1"/>
    <property type="gene ID" value="PSAMB.scaffold79size86887.g1427"/>
</dbReference>
<name>A0A914XGC3_9BILA</name>